<organism evidence="3 4">
    <name type="scientific">Microdochium bolleyi</name>
    <dbReference type="NCBI Taxonomy" id="196109"/>
    <lineage>
        <taxon>Eukaryota</taxon>
        <taxon>Fungi</taxon>
        <taxon>Dikarya</taxon>
        <taxon>Ascomycota</taxon>
        <taxon>Pezizomycotina</taxon>
        <taxon>Sordariomycetes</taxon>
        <taxon>Xylariomycetidae</taxon>
        <taxon>Xylariales</taxon>
        <taxon>Microdochiaceae</taxon>
        <taxon>Microdochium</taxon>
    </lineage>
</organism>
<dbReference type="InterPro" id="IPR000182">
    <property type="entry name" value="GNAT_dom"/>
</dbReference>
<proteinExistence type="predicted"/>
<protein>
    <submittedName>
        <fullName evidence="3">Acyl-CoA N-acyltransferase</fullName>
    </submittedName>
</protein>
<name>A0A136J1F5_9PEZI</name>
<keyword evidence="3" id="KW-0012">Acyltransferase</keyword>
<keyword evidence="4" id="KW-1185">Reference proteome</keyword>
<keyword evidence="3" id="KW-0808">Transferase</keyword>
<evidence type="ECO:0000256" key="1">
    <source>
        <dbReference type="SAM" id="MobiDB-lite"/>
    </source>
</evidence>
<reference evidence="4" key="1">
    <citation type="submission" date="2016-02" db="EMBL/GenBank/DDBJ databases">
        <title>Draft genome sequence of Microdochium bolleyi, a fungal endophyte of beachgrass.</title>
        <authorList>
            <consortium name="DOE Joint Genome Institute"/>
            <person name="David A.S."/>
            <person name="May G."/>
            <person name="Haridas S."/>
            <person name="Lim J."/>
            <person name="Wang M."/>
            <person name="Labutti K."/>
            <person name="Lipzen A."/>
            <person name="Barry K."/>
            <person name="Grigoriev I.V."/>
        </authorList>
    </citation>
    <scope>NUCLEOTIDE SEQUENCE [LARGE SCALE GENOMIC DNA]</scope>
    <source>
        <strain evidence="4">J235TASD1</strain>
    </source>
</reference>
<feature type="region of interest" description="Disordered" evidence="1">
    <location>
        <begin position="127"/>
        <end position="176"/>
    </location>
</feature>
<gene>
    <name evidence="3" type="ORF">Micbo1qcDRAFT_195809</name>
</gene>
<dbReference type="OrthoDB" id="61113at2759"/>
<dbReference type="Pfam" id="PF13673">
    <property type="entry name" value="Acetyltransf_10"/>
    <property type="match status" value="1"/>
</dbReference>
<sequence>MSTKQQESPLLPFPAPPSLHSSFAMLPASLPGDLEQMTAIYYAAFASDPGNCFWWAPTREQQETWLKARITKKFSDPAVRHYKIVHVETGDIAAWARWDIPEGAVGFGEGAKKADVKVDVSAQINNAERESVGGTSGGSGQALTASETPSTGAAAAAAGTTTSSEGKEQKKGLTPPEGANAAWCEAFFSALLVMHEKWDAGKMLGLSLIATSPSYQRRGAARALIEPLLALADSQGLQTYLEATAAGRPVYEKLGFREVDVLEYNVREITGGAVDIERVTLSVMVREPSAGKAEEVKA</sequence>
<dbReference type="PANTHER" id="PTHR42791:SF2">
    <property type="entry name" value="N-ACETYLTRANSFERASE DOMAIN-CONTAINING PROTEIN"/>
    <property type="match status" value="1"/>
</dbReference>
<dbReference type="SUPFAM" id="SSF55729">
    <property type="entry name" value="Acyl-CoA N-acyltransferases (Nat)"/>
    <property type="match status" value="1"/>
</dbReference>
<dbReference type="InterPro" id="IPR016181">
    <property type="entry name" value="Acyl_CoA_acyltransferase"/>
</dbReference>
<dbReference type="PANTHER" id="PTHR42791">
    <property type="entry name" value="GNAT FAMILY ACETYLTRANSFERASE"/>
    <property type="match status" value="1"/>
</dbReference>
<dbReference type="GO" id="GO:0016747">
    <property type="term" value="F:acyltransferase activity, transferring groups other than amino-acyl groups"/>
    <property type="evidence" value="ECO:0007669"/>
    <property type="project" value="InterPro"/>
</dbReference>
<dbReference type="InParanoid" id="A0A136J1F5"/>
<dbReference type="InterPro" id="IPR052523">
    <property type="entry name" value="Trichothecene_AcTrans"/>
</dbReference>
<evidence type="ECO:0000313" key="3">
    <source>
        <dbReference type="EMBL" id="KXJ90982.1"/>
    </source>
</evidence>
<evidence type="ECO:0000313" key="4">
    <source>
        <dbReference type="Proteomes" id="UP000070501"/>
    </source>
</evidence>
<accession>A0A136J1F5</accession>
<feature type="compositionally biased region" description="Low complexity" evidence="1">
    <location>
        <begin position="144"/>
        <end position="164"/>
    </location>
</feature>
<evidence type="ECO:0000259" key="2">
    <source>
        <dbReference type="PROSITE" id="PS51186"/>
    </source>
</evidence>
<dbReference type="Gene3D" id="3.40.630.30">
    <property type="match status" value="1"/>
</dbReference>
<dbReference type="EMBL" id="KQ964251">
    <property type="protein sequence ID" value="KXJ90982.1"/>
    <property type="molecule type" value="Genomic_DNA"/>
</dbReference>
<feature type="domain" description="N-acetyltransferase" evidence="2">
    <location>
        <begin position="201"/>
        <end position="282"/>
    </location>
</feature>
<dbReference type="PROSITE" id="PS51186">
    <property type="entry name" value="GNAT"/>
    <property type="match status" value="1"/>
</dbReference>
<dbReference type="Proteomes" id="UP000070501">
    <property type="component" value="Unassembled WGS sequence"/>
</dbReference>
<dbReference type="CDD" id="cd04301">
    <property type="entry name" value="NAT_SF"/>
    <property type="match status" value="1"/>
</dbReference>
<dbReference type="AlphaFoldDB" id="A0A136J1F5"/>